<dbReference type="InterPro" id="IPR007650">
    <property type="entry name" value="Zf-FLZ_dom"/>
</dbReference>
<dbReference type="PROSITE" id="PS51795">
    <property type="entry name" value="ZF_FLZ"/>
    <property type="match status" value="1"/>
</dbReference>
<accession>A0ABD2YMH4</accession>
<gene>
    <name evidence="7" type="ORF">ACH5RR_033248</name>
</gene>
<evidence type="ECO:0000259" key="6">
    <source>
        <dbReference type="PROSITE" id="PS51795"/>
    </source>
</evidence>
<evidence type="ECO:0000256" key="3">
    <source>
        <dbReference type="ARBA" id="ARBA00022771"/>
    </source>
</evidence>
<dbReference type="EMBL" id="JBJUIK010000013">
    <property type="protein sequence ID" value="KAL3507866.1"/>
    <property type="molecule type" value="Genomic_DNA"/>
</dbReference>
<keyword evidence="2" id="KW-0479">Metal-binding</keyword>
<name>A0ABD2YMH4_9GENT</name>
<organism evidence="7 8">
    <name type="scientific">Cinchona calisaya</name>
    <dbReference type="NCBI Taxonomy" id="153742"/>
    <lineage>
        <taxon>Eukaryota</taxon>
        <taxon>Viridiplantae</taxon>
        <taxon>Streptophyta</taxon>
        <taxon>Embryophyta</taxon>
        <taxon>Tracheophyta</taxon>
        <taxon>Spermatophyta</taxon>
        <taxon>Magnoliopsida</taxon>
        <taxon>eudicotyledons</taxon>
        <taxon>Gunneridae</taxon>
        <taxon>Pentapetalae</taxon>
        <taxon>asterids</taxon>
        <taxon>lamiids</taxon>
        <taxon>Gentianales</taxon>
        <taxon>Rubiaceae</taxon>
        <taxon>Cinchonoideae</taxon>
        <taxon>Cinchoneae</taxon>
        <taxon>Cinchona</taxon>
    </lineage>
</organism>
<feature type="region of interest" description="Disordered" evidence="5">
    <location>
        <begin position="113"/>
        <end position="155"/>
    </location>
</feature>
<evidence type="ECO:0000256" key="2">
    <source>
        <dbReference type="ARBA" id="ARBA00022723"/>
    </source>
</evidence>
<dbReference type="PANTHER" id="PTHR46057">
    <property type="entry name" value="FCS-LIKE ZINC FINGER 1-RELATED"/>
    <property type="match status" value="1"/>
</dbReference>
<keyword evidence="3" id="KW-0862">Zinc</keyword>
<evidence type="ECO:0000256" key="5">
    <source>
        <dbReference type="SAM" id="MobiDB-lite"/>
    </source>
</evidence>
<comment type="caution">
    <text evidence="7">The sequence shown here is derived from an EMBL/GenBank/DDBJ whole genome shotgun (WGS) entry which is preliminary data.</text>
</comment>
<reference evidence="7 8" key="1">
    <citation type="submission" date="2024-11" db="EMBL/GenBank/DDBJ databases">
        <title>A near-complete genome assembly of Cinchona calisaya.</title>
        <authorList>
            <person name="Lian D.C."/>
            <person name="Zhao X.W."/>
            <person name="Wei L."/>
        </authorList>
    </citation>
    <scope>NUCLEOTIDE SEQUENCE [LARGE SCALE GENOMIC DNA]</scope>
    <source>
        <tissue evidence="7">Nenye</tissue>
    </source>
</reference>
<sequence>MVCCSTNSSGGVESHVAAWEKKDAHAKADQPIQEKSSEVEKKSEQLPKVVWTIGPPIWEEDTWEPPKYLKGKHFFEVCAMCKKNIDPKNDVFMYGYLQAFCSDDCREDRIAFDRAFGPPSPQSKGANDKSVVQPAVDKTKAPTLNRSKRLHALEE</sequence>
<keyword evidence="8" id="KW-1185">Reference proteome</keyword>
<dbReference type="Proteomes" id="UP001630127">
    <property type="component" value="Unassembled WGS sequence"/>
</dbReference>
<dbReference type="InterPro" id="IPR044533">
    <property type="entry name" value="FLZ1/2/3"/>
</dbReference>
<evidence type="ECO:0000313" key="8">
    <source>
        <dbReference type="Proteomes" id="UP001630127"/>
    </source>
</evidence>
<evidence type="ECO:0000313" key="7">
    <source>
        <dbReference type="EMBL" id="KAL3507866.1"/>
    </source>
</evidence>
<dbReference type="PANTHER" id="PTHR46057:SF54">
    <property type="entry name" value="FCS-LIKE ZINC FINGER 16"/>
    <property type="match status" value="1"/>
</dbReference>
<feature type="zinc finger region" description="FLZ-type" evidence="4">
    <location>
        <begin position="73"/>
        <end position="117"/>
    </location>
</feature>
<protein>
    <recommendedName>
        <fullName evidence="6">FLZ-type domain-containing protein</fullName>
    </recommendedName>
</protein>
<dbReference type="GO" id="GO:0008270">
    <property type="term" value="F:zinc ion binding"/>
    <property type="evidence" value="ECO:0007669"/>
    <property type="project" value="UniProtKB-KW"/>
</dbReference>
<evidence type="ECO:0000256" key="4">
    <source>
        <dbReference type="PROSITE-ProRule" id="PRU01131"/>
    </source>
</evidence>
<feature type="domain" description="FLZ-type" evidence="6">
    <location>
        <begin position="73"/>
        <end position="117"/>
    </location>
</feature>
<comment type="similarity">
    <text evidence="1">Belongs to the FLZ family.</text>
</comment>
<keyword evidence="3" id="KW-0863">Zinc-finger</keyword>
<dbReference type="AlphaFoldDB" id="A0ABD2YMH4"/>
<proteinExistence type="inferred from homology"/>
<evidence type="ECO:0000256" key="1">
    <source>
        <dbReference type="ARBA" id="ARBA00009374"/>
    </source>
</evidence>
<feature type="compositionally biased region" description="Basic residues" evidence="5">
    <location>
        <begin position="146"/>
        <end position="155"/>
    </location>
</feature>
<dbReference type="Pfam" id="PF04570">
    <property type="entry name" value="zf-FLZ"/>
    <property type="match status" value="1"/>
</dbReference>